<keyword evidence="4" id="KW-1185">Reference proteome</keyword>
<organism evidence="3 4">
    <name type="scientific">Thermomonospora umbrina</name>
    <dbReference type="NCBI Taxonomy" id="111806"/>
    <lineage>
        <taxon>Bacteria</taxon>
        <taxon>Bacillati</taxon>
        <taxon>Actinomycetota</taxon>
        <taxon>Actinomycetes</taxon>
        <taxon>Streptosporangiales</taxon>
        <taxon>Thermomonosporaceae</taxon>
        <taxon>Thermomonospora</taxon>
    </lineage>
</organism>
<comment type="caution">
    <text evidence="3">The sequence shown here is derived from an EMBL/GenBank/DDBJ whole genome shotgun (WGS) entry which is preliminary data.</text>
</comment>
<evidence type="ECO:0000313" key="3">
    <source>
        <dbReference type="EMBL" id="REE97291.1"/>
    </source>
</evidence>
<dbReference type="Gene3D" id="2.30.110.10">
    <property type="entry name" value="Electron Transport, Fmn-binding Protein, Chain A"/>
    <property type="match status" value="1"/>
</dbReference>
<dbReference type="GO" id="GO:0070967">
    <property type="term" value="F:coenzyme F420 binding"/>
    <property type="evidence" value="ECO:0007669"/>
    <property type="project" value="TreeGrafter"/>
</dbReference>
<dbReference type="InterPro" id="IPR052019">
    <property type="entry name" value="F420H2_bilvrd_red/Heme_oxyg"/>
</dbReference>
<dbReference type="EMBL" id="QTTT01000001">
    <property type="protein sequence ID" value="REE97291.1"/>
    <property type="molecule type" value="Genomic_DNA"/>
</dbReference>
<keyword evidence="1" id="KW-0560">Oxidoreductase</keyword>
<dbReference type="AlphaFoldDB" id="A0A3D9T0D9"/>
<evidence type="ECO:0000259" key="2">
    <source>
        <dbReference type="Pfam" id="PF01243"/>
    </source>
</evidence>
<dbReference type="Proteomes" id="UP000256661">
    <property type="component" value="Unassembled WGS sequence"/>
</dbReference>
<evidence type="ECO:0000256" key="1">
    <source>
        <dbReference type="ARBA" id="ARBA00023002"/>
    </source>
</evidence>
<dbReference type="GO" id="GO:0016627">
    <property type="term" value="F:oxidoreductase activity, acting on the CH-CH group of donors"/>
    <property type="evidence" value="ECO:0007669"/>
    <property type="project" value="TreeGrafter"/>
</dbReference>
<accession>A0A3D9T0D9</accession>
<dbReference type="PANTHER" id="PTHR35176">
    <property type="entry name" value="HEME OXYGENASE HI_0854-RELATED"/>
    <property type="match status" value="1"/>
</dbReference>
<dbReference type="GO" id="GO:0005829">
    <property type="term" value="C:cytosol"/>
    <property type="evidence" value="ECO:0007669"/>
    <property type="project" value="TreeGrafter"/>
</dbReference>
<dbReference type="OrthoDB" id="157302at2"/>
<dbReference type="RefSeq" id="WP_116022804.1">
    <property type="nucleotide sequence ID" value="NZ_QTTT01000001.1"/>
</dbReference>
<dbReference type="InterPro" id="IPR012349">
    <property type="entry name" value="Split_barrel_FMN-bd"/>
</dbReference>
<evidence type="ECO:0000313" key="4">
    <source>
        <dbReference type="Proteomes" id="UP000256661"/>
    </source>
</evidence>
<protein>
    <submittedName>
        <fullName evidence="3">Nitroimidazol reductase NimA-like FMN-containing flavoprotein (Pyridoxamine 5'-phosphate oxidase superfamily)</fullName>
    </submittedName>
</protein>
<dbReference type="InterPro" id="IPR011576">
    <property type="entry name" value="Pyridox_Oxase_N"/>
</dbReference>
<feature type="domain" description="Pyridoxamine 5'-phosphate oxidase N-terminal" evidence="2">
    <location>
        <begin position="28"/>
        <end position="124"/>
    </location>
</feature>
<proteinExistence type="predicted"/>
<dbReference type="SUPFAM" id="SSF50475">
    <property type="entry name" value="FMN-binding split barrel"/>
    <property type="match status" value="1"/>
</dbReference>
<sequence>MTNREPETRLDDRFSSENAAATEWGVGRAVLEKAELYWLTTVRADGRPHVTPLLAVWMDGAMHFTTGPTEQKARNLIGNPQVVLTTGRNVQEGLDVIVEGVAVRLNDEERLRRLSDAVVDKYGPEWRFTVRDGTFHHEGGEAWVFEVEPVTAFGFGKGEVFSQTRWRFNGAG</sequence>
<gene>
    <name evidence="3" type="ORF">DFJ69_2757</name>
</gene>
<dbReference type="Pfam" id="PF01243">
    <property type="entry name" value="PNPOx_N"/>
    <property type="match status" value="1"/>
</dbReference>
<name>A0A3D9T0D9_9ACTN</name>
<reference evidence="3 4" key="1">
    <citation type="submission" date="2018-08" db="EMBL/GenBank/DDBJ databases">
        <title>Sequencing the genomes of 1000 actinobacteria strains.</title>
        <authorList>
            <person name="Klenk H.-P."/>
        </authorList>
    </citation>
    <scope>NUCLEOTIDE SEQUENCE [LARGE SCALE GENOMIC DNA]</scope>
    <source>
        <strain evidence="3 4">DSM 43927</strain>
    </source>
</reference>
<dbReference type="PANTHER" id="PTHR35176:SF4">
    <property type="entry name" value="PYRIDOXAMINE 5'-PHOSPHATE OXIDASE-RELATED FMN-BINDING"/>
    <property type="match status" value="1"/>
</dbReference>